<keyword evidence="2" id="KW-1133">Transmembrane helix</keyword>
<feature type="compositionally biased region" description="Basic and acidic residues" evidence="1">
    <location>
        <begin position="195"/>
        <end position="214"/>
    </location>
</feature>
<feature type="compositionally biased region" description="Basic and acidic residues" evidence="1">
    <location>
        <begin position="224"/>
        <end position="239"/>
    </location>
</feature>
<feature type="compositionally biased region" description="Low complexity" evidence="1">
    <location>
        <begin position="128"/>
        <end position="143"/>
    </location>
</feature>
<evidence type="ECO:0000256" key="2">
    <source>
        <dbReference type="SAM" id="Phobius"/>
    </source>
</evidence>
<keyword evidence="3" id="KW-0732">Signal</keyword>
<feature type="chain" id="PRO_5003861565" evidence="3">
    <location>
        <begin position="28"/>
        <end position="285"/>
    </location>
</feature>
<organism evidence="4 5">
    <name type="scientific">Trypanosoma cruzi marinkellei</name>
    <dbReference type="NCBI Taxonomy" id="85056"/>
    <lineage>
        <taxon>Eukaryota</taxon>
        <taxon>Discoba</taxon>
        <taxon>Euglenozoa</taxon>
        <taxon>Kinetoplastea</taxon>
        <taxon>Metakinetoplastina</taxon>
        <taxon>Trypanosomatida</taxon>
        <taxon>Trypanosomatidae</taxon>
        <taxon>Trypanosoma</taxon>
        <taxon>Schizotrypanum</taxon>
    </lineage>
</organism>
<evidence type="ECO:0000256" key="1">
    <source>
        <dbReference type="SAM" id="MobiDB-lite"/>
    </source>
</evidence>
<name>K2MUG8_TRYCR</name>
<dbReference type="Proteomes" id="UP000007350">
    <property type="component" value="Unassembled WGS sequence"/>
</dbReference>
<gene>
    <name evidence="4" type="ORF">MOQ_005471</name>
</gene>
<sequence>MALMMTGRVLLVCALCVLWCGAGGGRCDEEGVGVGAGVSGGGVEPPPESKGLETSSQTKQDIKVGAVGAKENLPLSPTKEDDEDVDEETEDKEEKRAEGQSSDEGTVALAADPREGKLIGSERQTDLSIISTGSISPSGSEESNAIPTQTEVAEKDNSDESPPAVESVLTTDNGENTMPAGIAEGTPPPPPKDGVGSHKRDGGDTTSEDKKDVPSPETAATPQIHRDKGLEETGEERKATTVPANTTDTTNTWNNDSSTAVFHTISSLLILVVVACAAVAAVVAA</sequence>
<evidence type="ECO:0000256" key="3">
    <source>
        <dbReference type="SAM" id="SignalP"/>
    </source>
</evidence>
<feature type="compositionally biased region" description="Low complexity" evidence="1">
    <location>
        <begin position="240"/>
        <end position="252"/>
    </location>
</feature>
<dbReference type="AlphaFoldDB" id="K2MUG8"/>
<reference evidence="4 5" key="1">
    <citation type="journal article" date="2012" name="BMC Genomics">
        <title>Comparative genomic analysis of human infective Trypanosoma cruzi lineages with the bat-restricted subspecies T. cruzi marinkellei.</title>
        <authorList>
            <person name="Franzen O."/>
            <person name="Talavera-Lopez C."/>
            <person name="Ochaya S."/>
            <person name="Butler C.E."/>
            <person name="Messenger L.A."/>
            <person name="Lewis M.D."/>
            <person name="Llewellyn M.S."/>
            <person name="Marinkelle C.J."/>
            <person name="Tyler K.M."/>
            <person name="Miles M.A."/>
            <person name="Andersson B."/>
        </authorList>
    </citation>
    <scope>NUCLEOTIDE SEQUENCE [LARGE SCALE GENOMIC DNA]</scope>
    <source>
        <strain evidence="4 5">B7</strain>
    </source>
</reference>
<feature type="transmembrane region" description="Helical" evidence="2">
    <location>
        <begin position="260"/>
        <end position="284"/>
    </location>
</feature>
<keyword evidence="2" id="KW-0472">Membrane</keyword>
<feature type="compositionally biased region" description="Acidic residues" evidence="1">
    <location>
        <begin position="80"/>
        <end position="91"/>
    </location>
</feature>
<dbReference type="EMBL" id="AHKC01011798">
    <property type="protein sequence ID" value="EKF30710.1"/>
    <property type="molecule type" value="Genomic_DNA"/>
</dbReference>
<feature type="region of interest" description="Disordered" evidence="1">
    <location>
        <begin position="38"/>
        <end position="252"/>
    </location>
</feature>
<evidence type="ECO:0000313" key="4">
    <source>
        <dbReference type="EMBL" id="EKF30710.1"/>
    </source>
</evidence>
<accession>K2MUG8</accession>
<protein>
    <submittedName>
        <fullName evidence="4">Mucin-associated surface protein (MASP), putative</fullName>
    </submittedName>
</protein>
<keyword evidence="5" id="KW-1185">Reference proteome</keyword>
<evidence type="ECO:0000313" key="5">
    <source>
        <dbReference type="Proteomes" id="UP000007350"/>
    </source>
</evidence>
<comment type="caution">
    <text evidence="4">The sequence shown here is derived from an EMBL/GenBank/DDBJ whole genome shotgun (WGS) entry which is preliminary data.</text>
</comment>
<keyword evidence="2" id="KW-0812">Transmembrane</keyword>
<feature type="signal peptide" evidence="3">
    <location>
        <begin position="1"/>
        <end position="27"/>
    </location>
</feature>
<proteinExistence type="predicted"/>